<dbReference type="InParanoid" id="A0CC91"/>
<evidence type="ECO:0000313" key="1">
    <source>
        <dbReference type="EMBL" id="CAK68408.1"/>
    </source>
</evidence>
<dbReference type="HOGENOM" id="CLU_1535442_0_0_1"/>
<accession>A0CC91</accession>
<reference evidence="1 2" key="1">
    <citation type="journal article" date="2006" name="Nature">
        <title>Global trends of whole-genome duplications revealed by the ciliate Paramecium tetraurelia.</title>
        <authorList>
            <consortium name="Genoscope"/>
            <person name="Aury J.-M."/>
            <person name="Jaillon O."/>
            <person name="Duret L."/>
            <person name="Noel B."/>
            <person name="Jubin C."/>
            <person name="Porcel B.M."/>
            <person name="Segurens B."/>
            <person name="Daubin V."/>
            <person name="Anthouard V."/>
            <person name="Aiach N."/>
            <person name="Arnaiz O."/>
            <person name="Billaut A."/>
            <person name="Beisson J."/>
            <person name="Blanc I."/>
            <person name="Bouhouche K."/>
            <person name="Camara F."/>
            <person name="Duharcourt S."/>
            <person name="Guigo R."/>
            <person name="Gogendeau D."/>
            <person name="Katinka M."/>
            <person name="Keller A.-M."/>
            <person name="Kissmehl R."/>
            <person name="Klotz C."/>
            <person name="Koll F."/>
            <person name="Le Moue A."/>
            <person name="Lepere C."/>
            <person name="Malinsky S."/>
            <person name="Nowacki M."/>
            <person name="Nowak J.K."/>
            <person name="Plattner H."/>
            <person name="Poulain J."/>
            <person name="Ruiz F."/>
            <person name="Serrano V."/>
            <person name="Zagulski M."/>
            <person name="Dessen P."/>
            <person name="Betermier M."/>
            <person name="Weissenbach J."/>
            <person name="Scarpelli C."/>
            <person name="Schachter V."/>
            <person name="Sperling L."/>
            <person name="Meyer E."/>
            <person name="Cohen J."/>
            <person name="Wincker P."/>
        </authorList>
    </citation>
    <scope>NUCLEOTIDE SEQUENCE [LARGE SCALE GENOMIC DNA]</scope>
    <source>
        <strain evidence="1 2">Stock d4-2</strain>
    </source>
</reference>
<evidence type="ECO:0000313" key="2">
    <source>
        <dbReference type="Proteomes" id="UP000000600"/>
    </source>
</evidence>
<dbReference type="KEGG" id="ptm:GSPATT00037192001"/>
<dbReference type="EMBL" id="CT868059">
    <property type="protein sequence ID" value="CAK68408.1"/>
    <property type="molecule type" value="Genomic_DNA"/>
</dbReference>
<dbReference type="GeneID" id="5021590"/>
<dbReference type="Proteomes" id="UP000000600">
    <property type="component" value="Unassembled WGS sequence"/>
</dbReference>
<gene>
    <name evidence="1" type="ORF">GSPATT00037192001</name>
</gene>
<protein>
    <submittedName>
        <fullName evidence="1">Uncharacterized protein</fullName>
    </submittedName>
</protein>
<proteinExistence type="predicted"/>
<name>A0CC91_PARTE</name>
<organism evidence="1 2">
    <name type="scientific">Paramecium tetraurelia</name>
    <dbReference type="NCBI Taxonomy" id="5888"/>
    <lineage>
        <taxon>Eukaryota</taxon>
        <taxon>Sar</taxon>
        <taxon>Alveolata</taxon>
        <taxon>Ciliophora</taxon>
        <taxon>Intramacronucleata</taxon>
        <taxon>Oligohymenophorea</taxon>
        <taxon>Peniculida</taxon>
        <taxon>Parameciidae</taxon>
        <taxon>Paramecium</taxon>
    </lineage>
</organism>
<dbReference type="RefSeq" id="XP_001435805.1">
    <property type="nucleotide sequence ID" value="XM_001435768.1"/>
</dbReference>
<dbReference type="AlphaFoldDB" id="A0CC91"/>
<sequence>MAINTNAHETDKKNVAHPLNIEYTYIFQNLICIFQNIFTKQFLCLYFSKCQLNQDLLQYDNVLTNYILYTLQVSALLQGDSDFILTGPIHILEHIINLVYCSVSRITYVKFQLISTANILPTKTHKCNLLDNQLLKIGLIISAKQEEERNKQSPKRFLIGNNLLRAKESKAYQDN</sequence>
<keyword evidence="2" id="KW-1185">Reference proteome</keyword>